<dbReference type="PROSITE" id="PS50088">
    <property type="entry name" value="ANK_REPEAT"/>
    <property type="match status" value="2"/>
</dbReference>
<keyword evidence="2 3" id="KW-0040">ANK repeat</keyword>
<evidence type="ECO:0000256" key="1">
    <source>
        <dbReference type="ARBA" id="ARBA00022737"/>
    </source>
</evidence>
<keyword evidence="4" id="KW-1133">Transmembrane helix</keyword>
<keyword evidence="4" id="KW-0812">Transmembrane</keyword>
<dbReference type="RefSeq" id="WP_073586707.1">
    <property type="nucleotide sequence ID" value="NZ_AP024897.1"/>
</dbReference>
<dbReference type="PANTHER" id="PTHR24171">
    <property type="entry name" value="ANKYRIN REPEAT DOMAIN-CONTAINING PROTEIN 39-RELATED"/>
    <property type="match status" value="1"/>
</dbReference>
<dbReference type="Proteomes" id="UP000184600">
    <property type="component" value="Unassembled WGS sequence"/>
</dbReference>
<evidence type="ECO:0000256" key="3">
    <source>
        <dbReference type="PROSITE-ProRule" id="PRU00023"/>
    </source>
</evidence>
<evidence type="ECO:0000256" key="4">
    <source>
        <dbReference type="SAM" id="Phobius"/>
    </source>
</evidence>
<keyword evidence="1" id="KW-0677">Repeat</keyword>
<proteinExistence type="predicted"/>
<dbReference type="InterPro" id="IPR002110">
    <property type="entry name" value="Ankyrin_rpt"/>
</dbReference>
<feature type="repeat" description="ANK" evidence="3">
    <location>
        <begin position="509"/>
        <end position="541"/>
    </location>
</feature>
<sequence length="613" mass="70653">MKYINYLAGFIVLGITTWIGMIVFDDTPHRPAPPEVNAFDQSVFHLIENSSRDEVCRYIQQHRHQIQFPDDLIHQVLDTGTFLSATCLFRAFPKRYQKALQAQWKHALLQGDVQQVRALTELGVDIRQPVQIMSDQKVPQMATIITGEKTVTRLETRQVQEKKSLSYHSALNANDRILRTLPHHPKTVSALVKDTIYTYDYIHFPQSLTPEARRMMLEGKRVDNIFEDYIILNYTPMQIAVRNHHDDLIELLYHRGGDIFRLTDGTPAIQLIDNEAFVRRLFAEHSELPPPGPAIIRDDLKRFLAGFNPQTADLSYLSMLATYFNAEQILNWMKQHQLLVTGWHRTLSAALSCIPKRPENVLKSVLNDGADLNQQISGEAVSVWLRQQLLPLRGTTPALREDFITRLHLQDQHMYSLDTLIKKILSATGNASGELIFEQYRLHRKPIHRAAINGDIRTLKARLAHNPAVIQQKDDQGKDAVFLLLEYHRMKYLPELPQPEKYINTETNAGETPLIYAAQKLDMPLMKKLIWYGASLKTQRHNCDAVTYVFQHTPALRARKQLRARLKLITNRAMRLPEKDGQYEEMLLLLQKTRQAQALPACQDKEMSRFSQT</sequence>
<dbReference type="InterPro" id="IPR036770">
    <property type="entry name" value="Ankyrin_rpt-contain_sf"/>
</dbReference>
<evidence type="ECO:0000313" key="5">
    <source>
        <dbReference type="EMBL" id="SHO59319.1"/>
    </source>
</evidence>
<dbReference type="EMBL" id="FRFG01000123">
    <property type="protein sequence ID" value="SHO59319.1"/>
    <property type="molecule type" value="Genomic_DNA"/>
</dbReference>
<protein>
    <submittedName>
        <fullName evidence="5">Ankyrin repeats (3 copies)</fullName>
    </submittedName>
</protein>
<accession>A0A1M7Z2Y3</accession>
<feature type="transmembrane region" description="Helical" evidence="4">
    <location>
        <begin position="7"/>
        <end position="24"/>
    </location>
</feature>
<organism evidence="5 6">
    <name type="scientific">Vibrio quintilis</name>
    <dbReference type="NCBI Taxonomy" id="1117707"/>
    <lineage>
        <taxon>Bacteria</taxon>
        <taxon>Pseudomonadati</taxon>
        <taxon>Pseudomonadota</taxon>
        <taxon>Gammaproteobacteria</taxon>
        <taxon>Vibrionales</taxon>
        <taxon>Vibrionaceae</taxon>
        <taxon>Vibrio</taxon>
    </lineage>
</organism>
<dbReference type="Gene3D" id="1.25.40.20">
    <property type="entry name" value="Ankyrin repeat-containing domain"/>
    <property type="match status" value="1"/>
</dbReference>
<evidence type="ECO:0000313" key="6">
    <source>
        <dbReference type="Proteomes" id="UP000184600"/>
    </source>
</evidence>
<dbReference type="SMART" id="SM00248">
    <property type="entry name" value="ANK"/>
    <property type="match status" value="3"/>
</dbReference>
<gene>
    <name evidence="5" type="ORF">VQ7734_05103</name>
</gene>
<dbReference type="SUPFAM" id="SSF48403">
    <property type="entry name" value="Ankyrin repeat"/>
    <property type="match status" value="1"/>
</dbReference>
<dbReference type="AlphaFoldDB" id="A0A1M7Z2Y3"/>
<evidence type="ECO:0000256" key="2">
    <source>
        <dbReference type="ARBA" id="ARBA00023043"/>
    </source>
</evidence>
<keyword evidence="4" id="KW-0472">Membrane</keyword>
<feature type="repeat" description="ANK" evidence="3">
    <location>
        <begin position="232"/>
        <end position="264"/>
    </location>
</feature>
<keyword evidence="6" id="KW-1185">Reference proteome</keyword>
<dbReference type="OrthoDB" id="9802764at2"/>
<name>A0A1M7Z2Y3_9VIBR</name>
<reference evidence="6" key="1">
    <citation type="submission" date="2016-12" db="EMBL/GenBank/DDBJ databases">
        <authorList>
            <person name="Rodrigo-Torres L."/>
            <person name="Arahal R.D."/>
            <person name="Lucena T."/>
        </authorList>
    </citation>
    <scope>NUCLEOTIDE SEQUENCE [LARGE SCALE GENOMIC DNA]</scope>
</reference>
<dbReference type="STRING" id="1117707.VQ7734_05103"/>